<dbReference type="SUPFAM" id="SSF55961">
    <property type="entry name" value="Bet v1-like"/>
    <property type="match status" value="1"/>
</dbReference>
<evidence type="ECO:0000313" key="1">
    <source>
        <dbReference type="EMBL" id="KYH25665.1"/>
    </source>
</evidence>
<name>A0A151ADC3_9EURY</name>
<sequence length="130" mass="14527">MNRFRGITGRTVDVVRPVDAPAEVVWNLLVDTRRWPEWGPSITDVECADRRIESGTTGRVRLVGGIWIPFEVTYRDAYRWTWEVAGIPATGHRVEPYNGSCLAVFEVPVLAAGYAPVCRLALSRIADLAE</sequence>
<organism evidence="1 2">
    <name type="scientific">Halalkalicoccus paucihalophilus</name>
    <dbReference type="NCBI Taxonomy" id="1008153"/>
    <lineage>
        <taxon>Archaea</taxon>
        <taxon>Methanobacteriati</taxon>
        <taxon>Methanobacteriota</taxon>
        <taxon>Stenosarchaea group</taxon>
        <taxon>Halobacteria</taxon>
        <taxon>Halobacteriales</taxon>
        <taxon>Halococcaceae</taxon>
        <taxon>Halalkalicoccus</taxon>
    </lineage>
</organism>
<dbReference type="AlphaFoldDB" id="A0A151ADC3"/>
<dbReference type="RefSeq" id="WP_066382647.1">
    <property type="nucleotide sequence ID" value="NZ_LTAZ01000005.1"/>
</dbReference>
<dbReference type="EMBL" id="LTAZ01000005">
    <property type="protein sequence ID" value="KYH25665.1"/>
    <property type="molecule type" value="Genomic_DNA"/>
</dbReference>
<evidence type="ECO:0000313" key="2">
    <source>
        <dbReference type="Proteomes" id="UP000075321"/>
    </source>
</evidence>
<protein>
    <submittedName>
        <fullName evidence="1">Polyketide cyclase / dehydrase and lipid transport</fullName>
    </submittedName>
</protein>
<keyword evidence="2" id="KW-1185">Reference proteome</keyword>
<proteinExistence type="predicted"/>
<dbReference type="PATRIC" id="fig|1008153.3.peg.2389"/>
<comment type="caution">
    <text evidence="1">The sequence shown here is derived from an EMBL/GenBank/DDBJ whole genome shotgun (WGS) entry which is preliminary data.</text>
</comment>
<accession>A0A151ADC3</accession>
<dbReference type="Proteomes" id="UP000075321">
    <property type="component" value="Unassembled WGS sequence"/>
</dbReference>
<reference evidence="1 2" key="1">
    <citation type="submission" date="2016-02" db="EMBL/GenBank/DDBJ databases">
        <title>Genome sequence of Halalkalicoccus paucihalophilus DSM 24557.</title>
        <authorList>
            <person name="Poehlein A."/>
            <person name="Daniel R."/>
        </authorList>
    </citation>
    <scope>NUCLEOTIDE SEQUENCE [LARGE SCALE GENOMIC DNA]</scope>
    <source>
        <strain evidence="1 2">DSM 24557</strain>
    </source>
</reference>
<dbReference type="InterPro" id="IPR023393">
    <property type="entry name" value="START-like_dom_sf"/>
</dbReference>
<dbReference type="Pfam" id="PF10604">
    <property type="entry name" value="Polyketide_cyc2"/>
    <property type="match status" value="1"/>
</dbReference>
<dbReference type="Gene3D" id="3.30.530.20">
    <property type="match status" value="1"/>
</dbReference>
<dbReference type="OrthoDB" id="66844at2157"/>
<dbReference type="InterPro" id="IPR019587">
    <property type="entry name" value="Polyketide_cyclase/dehydratase"/>
</dbReference>
<gene>
    <name evidence="1" type="ORF">HAPAU_23400</name>
</gene>